<dbReference type="InterPro" id="IPR031330">
    <property type="entry name" value="Gly_Hdrlase_35_cat"/>
</dbReference>
<dbReference type="Pfam" id="PF21317">
    <property type="entry name" value="BetaGal_ABD_1"/>
    <property type="match status" value="1"/>
</dbReference>
<reference evidence="10 11" key="1">
    <citation type="submission" date="2021-10" db="EMBL/GenBank/DDBJ databases">
        <title>Anaerobic single-cell dispensing facilitates the cultivation of human gut bacteria.</title>
        <authorList>
            <person name="Afrizal A."/>
        </authorList>
    </citation>
    <scope>NUCLEOTIDE SEQUENCE [LARGE SCALE GENOMIC DNA]</scope>
    <source>
        <strain evidence="10 11">CLA-AA-H224</strain>
    </source>
</reference>
<evidence type="ECO:0000313" key="10">
    <source>
        <dbReference type="EMBL" id="MCC2222432.1"/>
    </source>
</evidence>
<protein>
    <recommendedName>
        <fullName evidence="5">Beta-galactosidase</fullName>
        <ecNumber evidence="5">3.2.1.23</ecNumber>
    </recommendedName>
</protein>
<organism evidence="10 11">
    <name type="scientific">Anthropogastromicrobium aceti</name>
    <dbReference type="NCBI Taxonomy" id="2981768"/>
    <lineage>
        <taxon>Bacteria</taxon>
        <taxon>Bacillati</taxon>
        <taxon>Bacillota</taxon>
        <taxon>Clostridia</taxon>
        <taxon>Lachnospirales</taxon>
        <taxon>Lachnospiraceae</taxon>
        <taxon>Anthropogastromicrobium</taxon>
    </lineage>
</organism>
<dbReference type="InterPro" id="IPR001944">
    <property type="entry name" value="Glycoside_Hdrlase_35"/>
</dbReference>
<evidence type="ECO:0000256" key="2">
    <source>
        <dbReference type="ARBA" id="ARBA00022801"/>
    </source>
</evidence>
<feature type="domain" description="Beta-galactosidase 1-like first all-beta" evidence="8">
    <location>
        <begin position="370"/>
        <end position="492"/>
    </location>
</feature>
<dbReference type="SUPFAM" id="SSF49785">
    <property type="entry name" value="Galactose-binding domain-like"/>
    <property type="match status" value="1"/>
</dbReference>
<dbReference type="PROSITE" id="PS01182">
    <property type="entry name" value="GLYCOSYL_HYDROL_F35"/>
    <property type="match status" value="1"/>
</dbReference>
<evidence type="ECO:0000256" key="3">
    <source>
        <dbReference type="ARBA" id="ARBA00023295"/>
    </source>
</evidence>
<sequence length="593" mass="68292">MMTHTFEIKDNFYLDGKPFQIISGGIHYFRVVPEYWKDRLEKLKAMGCNTVETYIPWNMHEPNKGEFHFDGMLDIAKFVKTAQELGLWVIIRPSPYICAEWEFGGLPAWLLAEDGMKLRGCYKPFLDHIRSYYKELFKVLAPLQVNYGGPVIMMQVENEYGYYGDDTEYLETMKQIMIDFGTVVPLVTSDGPMHESLSCGHLEGALPTGNFGSRTEERFEILKQYTNGGPLMCTEFWVGWFDHWGNGGHMRGNLEESTKDLDKMLELGHVNIYMFEGGTNFGFMNGSNYYDELTPDVTSYDYDGVLTESGDITEKYRRYQEVIRKYAPIPEVTYSTKIEKKAYGTLQYDARVGLFESLDDLSAPVKCKFPTSMERLGQNYGYILYHTKLEKEQNLEKIRLYEANDRANLFVDQKPLVTLYDRQLLFEAKAGEDFAKEDGKPVTFKKGAPLDILVENMGRVNFGPRMEHQRKGIDGHVQINGHTHLNWEEYCLPLDNIEKLDYTKGYTEGLPAFYHFTLDVDQKGDTFLDFEGWGKGCIFLNGFNLGRFWEIGPQKRLYIPAPLLKEGRNEIVVFETDGKQPGTITLKDEPDIG</sequence>
<dbReference type="InterPro" id="IPR026283">
    <property type="entry name" value="B-gal_1-like"/>
</dbReference>
<evidence type="ECO:0000259" key="8">
    <source>
        <dbReference type="Pfam" id="PF21317"/>
    </source>
</evidence>
<dbReference type="FunFam" id="2.60.120.260:FF:000049">
    <property type="entry name" value="Beta-galactosidase"/>
    <property type="match status" value="1"/>
</dbReference>
<comment type="catalytic activity">
    <reaction evidence="5">
        <text>Hydrolysis of terminal non-reducing beta-D-galactose residues in beta-D-galactosides.</text>
        <dbReference type="EC" id="3.2.1.23"/>
    </reaction>
</comment>
<dbReference type="Gene3D" id="2.60.120.260">
    <property type="entry name" value="Galactose-binding domain-like"/>
    <property type="match status" value="2"/>
</dbReference>
<dbReference type="EC" id="3.2.1.23" evidence="5"/>
<dbReference type="AlphaFoldDB" id="A0AAE3JE63"/>
<dbReference type="InterPro" id="IPR008979">
    <property type="entry name" value="Galactose-bd-like_sf"/>
</dbReference>
<dbReference type="InterPro" id="IPR048912">
    <property type="entry name" value="BetaGal1-like_ABD1"/>
</dbReference>
<dbReference type="Pfam" id="PF21467">
    <property type="entry name" value="BetaGal_gal-bd"/>
    <property type="match status" value="1"/>
</dbReference>
<evidence type="ECO:0000313" key="11">
    <source>
        <dbReference type="Proteomes" id="UP001198200"/>
    </source>
</evidence>
<evidence type="ECO:0000259" key="7">
    <source>
        <dbReference type="Pfam" id="PF01301"/>
    </source>
</evidence>
<proteinExistence type="inferred from homology"/>
<dbReference type="Pfam" id="PF01301">
    <property type="entry name" value="Glyco_hydro_35"/>
    <property type="match status" value="1"/>
</dbReference>
<feature type="domain" description="Beta-galactosidase galactose-binding" evidence="9">
    <location>
        <begin position="511"/>
        <end position="569"/>
    </location>
</feature>
<name>A0AAE3JE63_9FIRM</name>
<feature type="active site" description="Proton donor" evidence="4">
    <location>
        <position position="159"/>
    </location>
</feature>
<evidence type="ECO:0000256" key="5">
    <source>
        <dbReference type="RuleBase" id="RU000675"/>
    </source>
</evidence>
<dbReference type="GO" id="GO:0005975">
    <property type="term" value="P:carbohydrate metabolic process"/>
    <property type="evidence" value="ECO:0007669"/>
    <property type="project" value="InterPro"/>
</dbReference>
<dbReference type="InterPro" id="IPR019801">
    <property type="entry name" value="Glyco_hydro_35_CS"/>
</dbReference>
<feature type="domain" description="Glycoside hydrolase 35 catalytic" evidence="7">
    <location>
        <begin position="12"/>
        <end position="325"/>
    </location>
</feature>
<accession>A0AAE3JE63</accession>
<comment type="caution">
    <text evidence="10">The sequence shown here is derived from an EMBL/GenBank/DDBJ whole genome shotgun (WGS) entry which is preliminary data.</text>
</comment>
<dbReference type="InterPro" id="IPR017853">
    <property type="entry name" value="GH"/>
</dbReference>
<comment type="similarity">
    <text evidence="1 6">Belongs to the glycosyl hydrolase 35 family.</text>
</comment>
<dbReference type="PANTHER" id="PTHR23421">
    <property type="entry name" value="BETA-GALACTOSIDASE RELATED"/>
    <property type="match status" value="1"/>
</dbReference>
<evidence type="ECO:0000256" key="6">
    <source>
        <dbReference type="RuleBase" id="RU003679"/>
    </source>
</evidence>
<evidence type="ECO:0000256" key="4">
    <source>
        <dbReference type="PIRSR" id="PIRSR006336-1"/>
    </source>
</evidence>
<dbReference type="InterPro" id="IPR048913">
    <property type="entry name" value="BetaGal_gal-bd"/>
</dbReference>
<dbReference type="FunFam" id="3.20.20.80:FF:000115">
    <property type="entry name" value="Beta-galactosidase"/>
    <property type="match status" value="1"/>
</dbReference>
<dbReference type="PRINTS" id="PR00742">
    <property type="entry name" value="GLHYDRLASE35"/>
</dbReference>
<keyword evidence="11" id="KW-1185">Reference proteome</keyword>
<keyword evidence="2 5" id="KW-0378">Hydrolase</keyword>
<feature type="active site" description="Nucleophile" evidence="4">
    <location>
        <position position="235"/>
    </location>
</feature>
<gene>
    <name evidence="10" type="ORF">LKD48_12455</name>
</gene>
<dbReference type="PIRSF" id="PIRSF006336">
    <property type="entry name" value="B-gal"/>
    <property type="match status" value="1"/>
</dbReference>
<dbReference type="RefSeq" id="WP_308732148.1">
    <property type="nucleotide sequence ID" value="NZ_JAJEQN010000035.1"/>
</dbReference>
<evidence type="ECO:0000256" key="1">
    <source>
        <dbReference type="ARBA" id="ARBA00009809"/>
    </source>
</evidence>
<dbReference type="Gene3D" id="3.20.20.80">
    <property type="entry name" value="Glycosidases"/>
    <property type="match status" value="1"/>
</dbReference>
<evidence type="ECO:0000259" key="9">
    <source>
        <dbReference type="Pfam" id="PF21467"/>
    </source>
</evidence>
<dbReference type="GO" id="GO:0004565">
    <property type="term" value="F:beta-galactosidase activity"/>
    <property type="evidence" value="ECO:0007669"/>
    <property type="project" value="UniProtKB-EC"/>
</dbReference>
<dbReference type="SUPFAM" id="SSF51445">
    <property type="entry name" value="(Trans)glycosidases"/>
    <property type="match status" value="1"/>
</dbReference>
<dbReference type="EMBL" id="JAJEQN010000035">
    <property type="protein sequence ID" value="MCC2222432.1"/>
    <property type="molecule type" value="Genomic_DNA"/>
</dbReference>
<keyword evidence="3 5" id="KW-0326">Glycosidase</keyword>
<dbReference type="Proteomes" id="UP001198200">
    <property type="component" value="Unassembled WGS sequence"/>
</dbReference>